<reference evidence="4 5" key="1">
    <citation type="submission" date="2021-01" db="EMBL/GenBank/DDBJ databases">
        <title>Chryseolinea sp. Jin1 Genome sequencing and assembly.</title>
        <authorList>
            <person name="Kim I."/>
        </authorList>
    </citation>
    <scope>NUCLEOTIDE SEQUENCE [LARGE SCALE GENOMIC DNA]</scope>
    <source>
        <strain evidence="4 5">Jin1</strain>
    </source>
</reference>
<dbReference type="InterPro" id="IPR008979">
    <property type="entry name" value="Galactose-bd-like_sf"/>
</dbReference>
<dbReference type="EMBL" id="JAERRB010000001">
    <property type="protein sequence ID" value="MBL0740650.1"/>
    <property type="molecule type" value="Genomic_DNA"/>
</dbReference>
<dbReference type="InterPro" id="IPR039329">
    <property type="entry name" value="SIAE"/>
</dbReference>
<dbReference type="Proteomes" id="UP000613030">
    <property type="component" value="Unassembled WGS sequence"/>
</dbReference>
<feature type="signal peptide" evidence="2">
    <location>
        <begin position="1"/>
        <end position="19"/>
    </location>
</feature>
<feature type="chain" id="PRO_5046426404" evidence="2">
    <location>
        <begin position="20"/>
        <end position="667"/>
    </location>
</feature>
<proteinExistence type="predicted"/>
<evidence type="ECO:0000259" key="3">
    <source>
        <dbReference type="Pfam" id="PF03629"/>
    </source>
</evidence>
<dbReference type="SUPFAM" id="SSF52266">
    <property type="entry name" value="SGNH hydrolase"/>
    <property type="match status" value="1"/>
</dbReference>
<protein>
    <submittedName>
        <fullName evidence="4">Sialate O-acetylesterase</fullName>
    </submittedName>
</protein>
<dbReference type="InterPro" id="IPR036514">
    <property type="entry name" value="SGNH_hydro_sf"/>
</dbReference>
<evidence type="ECO:0000313" key="4">
    <source>
        <dbReference type="EMBL" id="MBL0740650.1"/>
    </source>
</evidence>
<feature type="domain" description="Sialate O-acetylesterase" evidence="3">
    <location>
        <begin position="423"/>
        <end position="518"/>
    </location>
</feature>
<evidence type="ECO:0000313" key="5">
    <source>
        <dbReference type="Proteomes" id="UP000613030"/>
    </source>
</evidence>
<comment type="caution">
    <text evidence="4">The sequence shown here is derived from an EMBL/GenBank/DDBJ whole genome shotgun (WGS) entry which is preliminary data.</text>
</comment>
<evidence type="ECO:0000256" key="2">
    <source>
        <dbReference type="SAM" id="SignalP"/>
    </source>
</evidence>
<dbReference type="InterPro" id="IPR005181">
    <property type="entry name" value="SASA"/>
</dbReference>
<keyword evidence="1" id="KW-0378">Hydrolase</keyword>
<gene>
    <name evidence="4" type="ORF">JI741_05440</name>
</gene>
<name>A0ABS1KMF5_9BACT</name>
<sequence>MKKLILFSVAMLCTIAVSAHVRMPGIFTDHAVLQRNAPIKIWGWADKGERVTVYLNGFKKAVVTDQTGRWLVVIPEMVAGGPYELVVQGKNTIRFTDILIGEVWLCSGQSNMQFVVQNTASAKTEIAKANWPTIRHFKVKEKIAASPSDDVAGGSWTVCSPETVPSFTAVGYFFAKALNHELNVPVGIVNASWGGTYIEAWMSHSTLIKNPDYRDVSALTDHQLSSWFASVEALYADYGKKLGIESFTNYKTNDSLWHRGDCADLNWISIPFPGDFDKTVLPRFDGTVWFRGRFRLADHTSPKGWTLHLGKVEDYGDIFINGKRIGGASNNTNASDLVIDASVLTPGENVIAIKINDYWETGGFTSHAQAYYLEGSEGVSSRIELSGLPWKMNFASAKTWIRTPNVQPNVLFNGMVNPVIPYTVKGVLWYQGENNAEYAFQYRQLLPALIADWRARFDQPEMPFYFVQLPNYLKYQQNSKNGGAQWAEIRESMQKTLAVPNTGMAVTIDLGDSTDVHPRNKEDVGKRLSLIALNHLYGKKYVSAGPEVKSVSFENGRTLITFREGARLIARDRYGYLRGFEVAGKDKIFFNAAAVIKGNVVVVESPLVVSPEAVRYSWSNNPDGNLYNEAGLPASPFRSDDWVLTTEERKFDRWINNMYPVEYKLSK</sequence>
<dbReference type="Gene3D" id="3.40.50.1110">
    <property type="entry name" value="SGNH hydrolase"/>
    <property type="match status" value="2"/>
</dbReference>
<dbReference type="PANTHER" id="PTHR22901">
    <property type="entry name" value="SIALATE O-ACETYLESTERASE"/>
    <property type="match status" value="1"/>
</dbReference>
<dbReference type="RefSeq" id="WP_202007973.1">
    <property type="nucleotide sequence ID" value="NZ_JAERRB010000001.1"/>
</dbReference>
<keyword evidence="2" id="KW-0732">Signal</keyword>
<dbReference type="Pfam" id="PF03629">
    <property type="entry name" value="SASA"/>
    <property type="match status" value="2"/>
</dbReference>
<keyword evidence="5" id="KW-1185">Reference proteome</keyword>
<feature type="domain" description="Sialate O-acetylesterase" evidence="3">
    <location>
        <begin position="102"/>
        <end position="207"/>
    </location>
</feature>
<evidence type="ECO:0000256" key="1">
    <source>
        <dbReference type="ARBA" id="ARBA00022801"/>
    </source>
</evidence>
<dbReference type="SUPFAM" id="SSF49785">
    <property type="entry name" value="Galactose-binding domain-like"/>
    <property type="match status" value="1"/>
</dbReference>
<accession>A0ABS1KMF5</accession>
<dbReference type="PANTHER" id="PTHR22901:SF0">
    <property type="entry name" value="SIALATE O-ACETYLESTERASE"/>
    <property type="match status" value="1"/>
</dbReference>
<organism evidence="4 5">
    <name type="scientific">Chryseolinea lacunae</name>
    <dbReference type="NCBI Taxonomy" id="2801331"/>
    <lineage>
        <taxon>Bacteria</taxon>
        <taxon>Pseudomonadati</taxon>
        <taxon>Bacteroidota</taxon>
        <taxon>Cytophagia</taxon>
        <taxon>Cytophagales</taxon>
        <taxon>Fulvivirgaceae</taxon>
        <taxon>Chryseolinea</taxon>
    </lineage>
</organism>